<proteinExistence type="predicted"/>
<protein>
    <recommendedName>
        <fullName evidence="2">Endonuclease/exonuclease/phosphatase domain-containing protein</fullName>
    </recommendedName>
</protein>
<evidence type="ECO:0000259" key="2">
    <source>
        <dbReference type="Pfam" id="PF03372"/>
    </source>
</evidence>
<keyword evidence="1" id="KW-0812">Transmembrane</keyword>
<dbReference type="Proteomes" id="UP000192366">
    <property type="component" value="Unassembled WGS sequence"/>
</dbReference>
<dbReference type="Gene3D" id="3.60.10.10">
    <property type="entry name" value="Endonuclease/exonuclease/phosphatase"/>
    <property type="match status" value="1"/>
</dbReference>
<comment type="caution">
    <text evidence="3">The sequence shown here is derived from an EMBL/GenBank/DDBJ whole genome shotgun (WGS) entry which is preliminary data.</text>
</comment>
<dbReference type="InterPro" id="IPR036691">
    <property type="entry name" value="Endo/exonu/phosph_ase_sf"/>
</dbReference>
<keyword evidence="1" id="KW-1133">Transmembrane helix</keyword>
<feature type="transmembrane region" description="Helical" evidence="1">
    <location>
        <begin position="23"/>
        <end position="46"/>
    </location>
</feature>
<evidence type="ECO:0000256" key="1">
    <source>
        <dbReference type="SAM" id="Phobius"/>
    </source>
</evidence>
<dbReference type="Pfam" id="PF03372">
    <property type="entry name" value="Exo_endo_phos"/>
    <property type="match status" value="1"/>
</dbReference>
<keyword evidence="1" id="KW-0472">Membrane</keyword>
<reference evidence="3 4" key="1">
    <citation type="submission" date="2017-02" db="EMBL/GenBank/DDBJ databases">
        <title>The new phylogeny of genus Mycobacterium.</title>
        <authorList>
            <person name="Tortoli E."/>
            <person name="Trovato A."/>
            <person name="Cirillo D.M."/>
        </authorList>
    </citation>
    <scope>NUCLEOTIDE SEQUENCE [LARGE SCALE GENOMIC DNA]</scope>
    <source>
        <strain evidence="3 4">DSM 45578</strain>
    </source>
</reference>
<dbReference type="SUPFAM" id="SSF56219">
    <property type="entry name" value="DNase I-like"/>
    <property type="match status" value="1"/>
</dbReference>
<gene>
    <name evidence="3" type="ORF">BST17_03235</name>
</gene>
<dbReference type="EMBL" id="MVHJ01000002">
    <property type="protein sequence ID" value="ORA06853.1"/>
    <property type="molecule type" value="Genomic_DNA"/>
</dbReference>
<evidence type="ECO:0000313" key="4">
    <source>
        <dbReference type="Proteomes" id="UP000192366"/>
    </source>
</evidence>
<evidence type="ECO:0000313" key="3">
    <source>
        <dbReference type="EMBL" id="ORA06853.1"/>
    </source>
</evidence>
<feature type="domain" description="Endonuclease/exonuclease/phosphatase" evidence="2">
    <location>
        <begin position="86"/>
        <end position="289"/>
    </location>
</feature>
<accession>A0A1W9Z3K2</accession>
<sequence length="299" mass="31750">MIGVTVAAGALVVRFLPAVNRPLLGIAALSPYLMLGAPAATLMFALSRQWSPAAVAAAVTVAAGAVQLPLFTGRAAPTSGERVRFVTANLLLGRASPAAVVALARERADVLAVQELTPELADRLCGELAIDFPFRVLRPRERAAGVGLWSRHPITASGTDEQFSRGLVWARLRVAEVDATVISTHMPPPRSAFPTWHAEITRLGPVLQQLPETARVVVGGDFNATIDVHQFRALLRGGYRDGAMQAAAGFTRTHPSHLPMPPLLAVDRILTRESTATSIKAVRLAGSDHRALVATIVLN</sequence>
<organism evidence="3 4">
    <name type="scientific">Mycolicibacterium bacteremicum</name>
    <name type="common">Mycobacterium bacteremicum</name>
    <dbReference type="NCBI Taxonomy" id="564198"/>
    <lineage>
        <taxon>Bacteria</taxon>
        <taxon>Bacillati</taxon>
        <taxon>Actinomycetota</taxon>
        <taxon>Actinomycetes</taxon>
        <taxon>Mycobacteriales</taxon>
        <taxon>Mycobacteriaceae</taxon>
        <taxon>Mycolicibacterium</taxon>
    </lineage>
</organism>
<dbReference type="GO" id="GO:0003824">
    <property type="term" value="F:catalytic activity"/>
    <property type="evidence" value="ECO:0007669"/>
    <property type="project" value="InterPro"/>
</dbReference>
<dbReference type="STRING" id="564198.BST17_03235"/>
<feature type="transmembrane region" description="Helical" evidence="1">
    <location>
        <begin position="53"/>
        <end position="72"/>
    </location>
</feature>
<name>A0A1W9Z3K2_MYCBA</name>
<keyword evidence="4" id="KW-1185">Reference proteome</keyword>
<dbReference type="InterPro" id="IPR005135">
    <property type="entry name" value="Endo/exonuclease/phosphatase"/>
</dbReference>
<dbReference type="AlphaFoldDB" id="A0A1W9Z3K2"/>